<dbReference type="InterPro" id="IPR027417">
    <property type="entry name" value="P-loop_NTPase"/>
</dbReference>
<reference evidence="4" key="1">
    <citation type="submission" date="2017-01" db="EMBL/GenBank/DDBJ databases">
        <title>Comparative genomics of anhydrobiosis in the tardigrade Hypsibius dujardini.</title>
        <authorList>
            <person name="Yoshida Y."/>
            <person name="Koutsovoulos G."/>
            <person name="Laetsch D."/>
            <person name="Stevens L."/>
            <person name="Kumar S."/>
            <person name="Horikawa D."/>
            <person name="Ishino K."/>
            <person name="Komine S."/>
            <person name="Tomita M."/>
            <person name="Blaxter M."/>
            <person name="Arakawa K."/>
        </authorList>
    </citation>
    <scope>NUCLEOTIDE SEQUENCE [LARGE SCALE GENOMIC DNA]</scope>
    <source>
        <strain evidence="4">Z151</strain>
    </source>
</reference>
<dbReference type="PANTHER" id="PTHR32046:SF11">
    <property type="entry name" value="IMMUNE-ASSOCIATED NUCLEOTIDE-BINDING PROTEIN 10-LIKE"/>
    <property type="match status" value="1"/>
</dbReference>
<accession>A0A1W0WWD7</accession>
<dbReference type="Gene3D" id="3.40.50.300">
    <property type="entry name" value="P-loop containing nucleotide triphosphate hydrolases"/>
    <property type="match status" value="1"/>
</dbReference>
<evidence type="ECO:0000313" key="3">
    <source>
        <dbReference type="EMBL" id="OQV19483.1"/>
    </source>
</evidence>
<dbReference type="AlphaFoldDB" id="A0A1W0WWD7"/>
<evidence type="ECO:0000259" key="2">
    <source>
        <dbReference type="Pfam" id="PF26633"/>
    </source>
</evidence>
<evidence type="ECO:0000313" key="4">
    <source>
        <dbReference type="Proteomes" id="UP000192578"/>
    </source>
</evidence>
<feature type="domain" description="DUF8206" evidence="2">
    <location>
        <begin position="340"/>
        <end position="401"/>
    </location>
</feature>
<dbReference type="InterPro" id="IPR025662">
    <property type="entry name" value="Sigma_54_int_dom_ATP-bd_1"/>
</dbReference>
<gene>
    <name evidence="3" type="ORF">BV898_06474</name>
</gene>
<dbReference type="Proteomes" id="UP000192578">
    <property type="component" value="Unassembled WGS sequence"/>
</dbReference>
<dbReference type="OrthoDB" id="2386367at2759"/>
<evidence type="ECO:0000259" key="1">
    <source>
        <dbReference type="Pfam" id="PF01926"/>
    </source>
</evidence>
<keyword evidence="4" id="KW-1185">Reference proteome</keyword>
<dbReference type="InterPro" id="IPR058519">
    <property type="entry name" value="DUF8206"/>
</dbReference>
<dbReference type="Pfam" id="PF26633">
    <property type="entry name" value="DUF8206"/>
    <property type="match status" value="1"/>
</dbReference>
<proteinExistence type="predicted"/>
<sequence length="648" mass="73238">MSADEKAATADDKKVTTILLLGESGVGKSTFINAFANYLCHESMAEAEAKELFHLIPSHFTMYDDDHNPKKIAVGIFDQYEADGTGAGTQFPKCYVFPVGEKVINLIDTPGIGDARGPQRDATNLRNLLDFLSNYKQVNAICILLKPNNAKVSVVFKYCILELLTNLNKTASENILFLFTNSRGTFYKPGDTGPALRTLLDQINSEDVKIPFTQKNTFCLDNEAFRFLMAKSPPNNVCFTEQDAGEFAASWTRSVAECQRMMTYINELPPHPVAETTSINKARTLIQLLTKPLADIAQNIAHNVKLCEDHRDKIREFEGDIEALTKELYTPTETLTSIPLDAPMTVCGDERCCAKITVADAQMTHYKSPCHNPCYLTSTDHNIIGNTGLLDCKVFNIYTNVEKARWKRADTITLHPDNSGNVNDKGEIFSAPATREKSENCTKCGHSFMVHLHVMTRTERRLIQVKNEVASSRMTSKEEAKNVKEFHMRSLEDKLASLRQESIEINKCVAMFACFLFNNALTAFNDAYEDYLGYLIATESKSSSTERTQNEANLKATLEQYKVQKTEFWKLYKKNDKNKVISPKNIEEAVDKLLNLKINGPEIRRHMNVLQKQRDNIHFMIKEVRVPMPLKKATWYRGLFSKIHLSPT</sequence>
<feature type="domain" description="G" evidence="1">
    <location>
        <begin position="18"/>
        <end position="147"/>
    </location>
</feature>
<dbReference type="EMBL" id="MTYJ01000038">
    <property type="protein sequence ID" value="OQV19483.1"/>
    <property type="molecule type" value="Genomic_DNA"/>
</dbReference>
<comment type="caution">
    <text evidence="3">The sequence shown here is derived from an EMBL/GenBank/DDBJ whole genome shotgun (WGS) entry which is preliminary data.</text>
</comment>
<dbReference type="PROSITE" id="PS00675">
    <property type="entry name" value="SIGMA54_INTERACT_1"/>
    <property type="match status" value="1"/>
</dbReference>
<dbReference type="SUPFAM" id="SSF52540">
    <property type="entry name" value="P-loop containing nucleoside triphosphate hydrolases"/>
    <property type="match status" value="1"/>
</dbReference>
<protein>
    <submittedName>
        <fullName evidence="3">Uncharacterized protein</fullName>
    </submittedName>
</protein>
<dbReference type="Pfam" id="PF01926">
    <property type="entry name" value="MMR_HSR1"/>
    <property type="match status" value="1"/>
</dbReference>
<name>A0A1W0WWD7_HYPEX</name>
<organism evidence="3 4">
    <name type="scientific">Hypsibius exemplaris</name>
    <name type="common">Freshwater tardigrade</name>
    <dbReference type="NCBI Taxonomy" id="2072580"/>
    <lineage>
        <taxon>Eukaryota</taxon>
        <taxon>Metazoa</taxon>
        <taxon>Ecdysozoa</taxon>
        <taxon>Tardigrada</taxon>
        <taxon>Eutardigrada</taxon>
        <taxon>Parachela</taxon>
        <taxon>Hypsibioidea</taxon>
        <taxon>Hypsibiidae</taxon>
        <taxon>Hypsibius</taxon>
    </lineage>
</organism>
<dbReference type="InterPro" id="IPR006073">
    <property type="entry name" value="GTP-bd"/>
</dbReference>
<dbReference type="PANTHER" id="PTHR32046">
    <property type="entry name" value="G DOMAIN-CONTAINING PROTEIN"/>
    <property type="match status" value="1"/>
</dbReference>